<dbReference type="EMBL" id="AP025292">
    <property type="protein sequence ID" value="BDC98162.1"/>
    <property type="molecule type" value="Genomic_DNA"/>
</dbReference>
<name>A0ABM7VBJ2_9BACT</name>
<evidence type="ECO:0000313" key="13">
    <source>
        <dbReference type="EMBL" id="BDC98162.1"/>
    </source>
</evidence>
<evidence type="ECO:0000256" key="4">
    <source>
        <dbReference type="ARBA" id="ARBA00022723"/>
    </source>
</evidence>
<dbReference type="Pfam" id="PF00078">
    <property type="entry name" value="RVT_1"/>
    <property type="match status" value="1"/>
</dbReference>
<dbReference type="InterPro" id="IPR051083">
    <property type="entry name" value="GrpII_Intron_Splice-Mob/Def"/>
</dbReference>
<evidence type="ECO:0000259" key="11">
    <source>
        <dbReference type="PROSITE" id="PS50878"/>
    </source>
</evidence>
<gene>
    <name evidence="12" type="ORF">PEPS_03770</name>
    <name evidence="13" type="ORF">PEPS_04430</name>
    <name evidence="14" type="ORF">PEPS_21000</name>
</gene>
<organism evidence="12 15">
    <name type="scientific">Persicobacter psychrovividus</name>
    <dbReference type="NCBI Taxonomy" id="387638"/>
    <lineage>
        <taxon>Bacteria</taxon>
        <taxon>Pseudomonadati</taxon>
        <taxon>Bacteroidota</taxon>
        <taxon>Cytophagia</taxon>
        <taxon>Cytophagales</taxon>
        <taxon>Persicobacteraceae</taxon>
        <taxon>Persicobacter</taxon>
    </lineage>
</organism>
<dbReference type="Gene3D" id="3.30.70.270">
    <property type="match status" value="1"/>
</dbReference>
<dbReference type="InterPro" id="IPR013597">
    <property type="entry name" value="Mat_intron_G2"/>
</dbReference>
<evidence type="ECO:0000256" key="7">
    <source>
        <dbReference type="ARBA" id="ARBA00023118"/>
    </source>
</evidence>
<comment type="similarity">
    <text evidence="8">Belongs to the bacterial reverse transcriptase family.</text>
</comment>
<dbReference type="PROSITE" id="PS50878">
    <property type="entry name" value="RT_POL"/>
    <property type="match status" value="1"/>
</dbReference>
<evidence type="ECO:0000256" key="2">
    <source>
        <dbReference type="ARBA" id="ARBA00022679"/>
    </source>
</evidence>
<dbReference type="CDD" id="cd01651">
    <property type="entry name" value="RT_G2_intron"/>
    <property type="match status" value="1"/>
</dbReference>
<dbReference type="SUPFAM" id="SSF56672">
    <property type="entry name" value="DNA/RNA polymerases"/>
    <property type="match status" value="1"/>
</dbReference>
<dbReference type="InterPro" id="IPR043128">
    <property type="entry name" value="Rev_trsase/Diguanyl_cyclase"/>
</dbReference>
<keyword evidence="4" id="KW-0479">Metal-binding</keyword>
<dbReference type="RefSeq" id="WP_338397021.1">
    <property type="nucleotide sequence ID" value="NZ_AP025292.1"/>
</dbReference>
<dbReference type="InterPro" id="IPR000477">
    <property type="entry name" value="RT_dom"/>
</dbReference>
<comment type="catalytic activity">
    <reaction evidence="9">
        <text>DNA(n) + a 2'-deoxyribonucleoside 5'-triphosphate = DNA(n+1) + diphosphate</text>
        <dbReference type="Rhea" id="RHEA:22508"/>
        <dbReference type="Rhea" id="RHEA-COMP:17339"/>
        <dbReference type="Rhea" id="RHEA-COMP:17340"/>
        <dbReference type="ChEBI" id="CHEBI:33019"/>
        <dbReference type="ChEBI" id="CHEBI:61560"/>
        <dbReference type="ChEBI" id="CHEBI:173112"/>
        <dbReference type="EC" id="2.7.7.49"/>
    </reaction>
</comment>
<dbReference type="EMBL" id="AP025292">
    <property type="protein sequence ID" value="BDC99819.1"/>
    <property type="molecule type" value="Genomic_DNA"/>
</dbReference>
<protein>
    <recommendedName>
        <fullName evidence="1">RNA-directed DNA polymerase</fullName>
        <ecNumber evidence="1">2.7.7.49</ecNumber>
    </recommendedName>
</protein>
<dbReference type="InterPro" id="IPR000123">
    <property type="entry name" value="Reverse_transcriptase_msDNA"/>
</dbReference>
<dbReference type="InterPro" id="IPR030931">
    <property type="entry name" value="Group_II_RT_mat"/>
</dbReference>
<keyword evidence="6 12" id="KW-0695">RNA-directed DNA polymerase</keyword>
<keyword evidence="7" id="KW-0051">Antiviral defense</keyword>
<dbReference type="EC" id="2.7.7.49" evidence="1"/>
<keyword evidence="5" id="KW-0460">Magnesium</keyword>
<evidence type="ECO:0000313" key="12">
    <source>
        <dbReference type="EMBL" id="BDC98096.1"/>
    </source>
</evidence>
<feature type="domain" description="Reverse transcriptase" evidence="11">
    <location>
        <begin position="92"/>
        <end position="320"/>
    </location>
</feature>
<keyword evidence="2" id="KW-0808">Transferase</keyword>
<keyword evidence="15" id="KW-1185">Reference proteome</keyword>
<evidence type="ECO:0000256" key="1">
    <source>
        <dbReference type="ARBA" id="ARBA00012493"/>
    </source>
</evidence>
<evidence type="ECO:0000256" key="6">
    <source>
        <dbReference type="ARBA" id="ARBA00022918"/>
    </source>
</evidence>
<evidence type="ECO:0000256" key="5">
    <source>
        <dbReference type="ARBA" id="ARBA00022842"/>
    </source>
</evidence>
<dbReference type="PANTHER" id="PTHR34047">
    <property type="entry name" value="NUCLEAR INTRON MATURASE 1, MITOCHONDRIAL-RELATED"/>
    <property type="match status" value="1"/>
</dbReference>
<dbReference type="InterPro" id="IPR043502">
    <property type="entry name" value="DNA/RNA_pol_sf"/>
</dbReference>
<accession>A0ABM7VBJ2</accession>
<reference evidence="12 15" key="1">
    <citation type="submission" date="2021-12" db="EMBL/GenBank/DDBJ databases">
        <title>Genome sequencing of bacteria with rrn-lacking chromosome and rrn-plasmid.</title>
        <authorList>
            <person name="Anda M."/>
            <person name="Iwasaki W."/>
        </authorList>
    </citation>
    <scope>NUCLEOTIDE SEQUENCE [LARGE SCALE GENOMIC DNA]</scope>
    <source>
        <strain evidence="12 15">NBRC 101262</strain>
    </source>
</reference>
<dbReference type="Proteomes" id="UP001354989">
    <property type="component" value="Chromosome"/>
</dbReference>
<evidence type="ECO:0000256" key="10">
    <source>
        <dbReference type="SAM" id="MobiDB-lite"/>
    </source>
</evidence>
<evidence type="ECO:0000313" key="14">
    <source>
        <dbReference type="EMBL" id="BDC99819.1"/>
    </source>
</evidence>
<feature type="region of interest" description="Disordered" evidence="10">
    <location>
        <begin position="1"/>
        <end position="21"/>
    </location>
</feature>
<keyword evidence="3" id="KW-0548">Nucleotidyltransferase</keyword>
<dbReference type="GO" id="GO:0003964">
    <property type="term" value="F:RNA-directed DNA polymerase activity"/>
    <property type="evidence" value="ECO:0007669"/>
    <property type="project" value="UniProtKB-KW"/>
</dbReference>
<dbReference type="Pfam" id="PF08388">
    <property type="entry name" value="GIIM"/>
    <property type="match status" value="1"/>
</dbReference>
<dbReference type="NCBIfam" id="TIGR04416">
    <property type="entry name" value="group_II_RT_mat"/>
    <property type="match status" value="1"/>
</dbReference>
<evidence type="ECO:0000256" key="9">
    <source>
        <dbReference type="ARBA" id="ARBA00048173"/>
    </source>
</evidence>
<dbReference type="PANTHER" id="PTHR34047:SF8">
    <property type="entry name" value="PROTEIN YKFC"/>
    <property type="match status" value="1"/>
</dbReference>
<proteinExistence type="inferred from homology"/>
<evidence type="ECO:0000256" key="8">
    <source>
        <dbReference type="ARBA" id="ARBA00034120"/>
    </source>
</evidence>
<evidence type="ECO:0000256" key="3">
    <source>
        <dbReference type="ARBA" id="ARBA00022695"/>
    </source>
</evidence>
<dbReference type="EMBL" id="AP025292">
    <property type="protein sequence ID" value="BDC98096.1"/>
    <property type="molecule type" value="Genomic_DNA"/>
</dbReference>
<sequence length="465" mass="54156">MKGRKQKVQRNSSLFGKAPAEQGKAERVPTFVWITEADDFTVTQRKEGLLDKILCPYNLNRAYQRVVKNKGSHGIDGMKVGALASYLQIHGREIVQSIRQGNYRPNPVRRVEIPKDNGKTRPLGIPTVVDRWVQQAISQVLVPIYEKEFSPHSYGFRPGRSQHQALLQSQEILSEGYRYAVDLDMEKFFDTVNHSYLITLLSEQIKEGSVISLIHKYLNAGVVIGHKFEASTDGVPQGGPLSPLLSNVMLNVLDQELTKRGHRFVRYADDMIIFSKGRKGAERLKRTVTRFIEGRLYLRVNKEKTQVVPRRQIKFLGYSFYMWKGKARFRVQAKSINRLKDKMRAITNKSNGLGYQRRKTLLSQTIKGWINYYKFAEMKTIMQRLDEWLRRRIRAFTWKNWKRVRTRFKELKRLGADTSKAWEHANTRKGHWRIAKSPVLHKTLTDEVLREQGYVSLKTYYLSVH</sequence>
<evidence type="ECO:0000313" key="15">
    <source>
        <dbReference type="Proteomes" id="UP001354989"/>
    </source>
</evidence>
<dbReference type="PRINTS" id="PR00866">
    <property type="entry name" value="RNADNAPOLMS"/>
</dbReference>